<dbReference type="GO" id="GO:0003824">
    <property type="term" value="F:catalytic activity"/>
    <property type="evidence" value="ECO:0007669"/>
    <property type="project" value="InterPro"/>
</dbReference>
<dbReference type="GO" id="GO:0006793">
    <property type="term" value="P:phosphorus metabolic process"/>
    <property type="evidence" value="ECO:0007669"/>
    <property type="project" value="UniProtKB-ARBA"/>
</dbReference>
<evidence type="ECO:0000259" key="1">
    <source>
        <dbReference type="PROSITE" id="PS50035"/>
    </source>
</evidence>
<protein>
    <recommendedName>
        <fullName evidence="1">PLD phosphodiesterase domain-containing protein</fullName>
    </recommendedName>
</protein>
<organism evidence="2 3">
    <name type="scientific">Brevibacillus brevis</name>
    <name type="common">Bacillus brevis</name>
    <dbReference type="NCBI Taxonomy" id="1393"/>
    <lineage>
        <taxon>Bacteria</taxon>
        <taxon>Bacillati</taxon>
        <taxon>Bacillota</taxon>
        <taxon>Bacilli</taxon>
        <taxon>Bacillales</taxon>
        <taxon>Paenibacillaceae</taxon>
        <taxon>Brevibacillus</taxon>
    </lineage>
</organism>
<dbReference type="Pfam" id="PF13091">
    <property type="entry name" value="PLDc_2"/>
    <property type="match status" value="1"/>
</dbReference>
<dbReference type="Gene3D" id="3.30.870.10">
    <property type="entry name" value="Endonuclease Chain A"/>
    <property type="match status" value="1"/>
</dbReference>
<accession>A0A2Z4MCP7</accession>
<dbReference type="PROSITE" id="PS50035">
    <property type="entry name" value="PLD"/>
    <property type="match status" value="1"/>
</dbReference>
<name>A0A2Z4MCP7_BREBE</name>
<feature type="domain" description="PLD phosphodiesterase" evidence="1">
    <location>
        <begin position="141"/>
        <end position="167"/>
    </location>
</feature>
<dbReference type="SUPFAM" id="SSF56024">
    <property type="entry name" value="Phospholipase D/nuclease"/>
    <property type="match status" value="1"/>
</dbReference>
<evidence type="ECO:0000313" key="3">
    <source>
        <dbReference type="Proteomes" id="UP000036061"/>
    </source>
</evidence>
<reference evidence="2 3" key="1">
    <citation type="journal article" date="2015" name="Genome Announc.">
        <title>Draft Genome Sequence of Brevibacillus brevis DZQ7, a Plant Growth-Promoting Rhizobacterium with Broad-Spectrum Antimicrobial Activity.</title>
        <authorList>
            <person name="Hou Q."/>
            <person name="Wang C."/>
            <person name="Hou X."/>
            <person name="Xia Z."/>
            <person name="Ye J."/>
            <person name="Liu K."/>
            <person name="Liu H."/>
            <person name="Wang J."/>
            <person name="Guo H."/>
            <person name="Yu X."/>
            <person name="Yang Y."/>
            <person name="Du B."/>
            <person name="Ding Y."/>
        </authorList>
    </citation>
    <scope>NUCLEOTIDE SEQUENCE [LARGE SCALE GENOMIC DNA]</scope>
    <source>
        <strain evidence="2 3">DZQ7</strain>
    </source>
</reference>
<gene>
    <name evidence="2" type="ORF">AB432_004115</name>
</gene>
<dbReference type="InterPro" id="IPR025202">
    <property type="entry name" value="PLD-like_dom"/>
</dbReference>
<sequence length="188" mass="21809">MSTNGFEILFKITRMLQSDMIFESSVPRINKIIEKLRKYLEGMTKMNEIINLDSFKIVLTQGEKNYKEIFDSIDRTSHLYITTFNYSMPEELEESLKENIEFVNDVRVVFNVYNFDGKEEEKVYKLVVKALNKNPYVQFFYGSTNHSKIISTGNKMYIGSSNLTENATNNFEAGVIINNIETIKKSSS</sequence>
<dbReference type="AlphaFoldDB" id="A0A2Z4MCP7"/>
<proteinExistence type="predicted"/>
<dbReference type="Proteomes" id="UP000036061">
    <property type="component" value="Chromosome"/>
</dbReference>
<dbReference type="InterPro" id="IPR001736">
    <property type="entry name" value="PLipase_D/transphosphatidylase"/>
</dbReference>
<dbReference type="EMBL" id="CP030117">
    <property type="protein sequence ID" value="AWX54272.1"/>
    <property type="molecule type" value="Genomic_DNA"/>
</dbReference>
<evidence type="ECO:0000313" key="2">
    <source>
        <dbReference type="EMBL" id="AWX54272.1"/>
    </source>
</evidence>